<dbReference type="Proteomes" id="UP001159363">
    <property type="component" value="Chromosome 1"/>
</dbReference>
<name>A0ABQ9IMT2_9NEOP</name>
<reference evidence="1 2" key="1">
    <citation type="submission" date="2023-02" db="EMBL/GenBank/DDBJ databases">
        <title>LHISI_Scaffold_Assembly.</title>
        <authorList>
            <person name="Stuart O.P."/>
            <person name="Cleave R."/>
            <person name="Magrath M.J.L."/>
            <person name="Mikheyev A.S."/>
        </authorList>
    </citation>
    <scope>NUCLEOTIDE SEQUENCE [LARGE SCALE GENOMIC DNA]</scope>
    <source>
        <strain evidence="1">Daus_M_001</strain>
        <tissue evidence="1">Leg muscle</tissue>
    </source>
</reference>
<keyword evidence="2" id="KW-1185">Reference proteome</keyword>
<evidence type="ECO:0000313" key="1">
    <source>
        <dbReference type="EMBL" id="KAJ8897636.1"/>
    </source>
</evidence>
<sequence>MGVKRVILFSDTKTSTLMWRGNPKDDGSSAALDIYHKIVSTKPASLGFKARSTSSLGTTVAEKLDFSPPTNANWFQSPAGLLLDFSMWESCRTMPLVCKFSRGPSIPALLNTHLNHLHWFAVLPSVELSRCPAASRLSCATSRATERRLPIVLVKKAGSSRPPSTRKVFVSFALALSGWKNTRPREEDNNRDNSSEQLVKYISSYVLSGQKSVSTFTEVVRQAESMVSTTMVSVKLRFVRNKHSIKANTFNIPIPDAQQRNWISNESLTQAHYRMQDSAPVQCLRVEAIRELMRISRSPLALPRASFFNQAATLSGAEERVYSTDLAGCAQPVSVSQHRSFPANTTSRRGFDLSRVRGSKRYRAVSGRTRAARRVAEFQPVRARVGDAEEEEEEEEAAWRCCCCALLLAARRKKSVRAQAISRSRARDIGIASSPACRPAAAVAASLPTGRPSDIPAPCVCNFVFKRDHVSCPVAPSSSPIRDRMILIPNQDPV</sequence>
<protein>
    <submittedName>
        <fullName evidence="1">Uncharacterized protein</fullName>
    </submittedName>
</protein>
<accession>A0ABQ9IMT2</accession>
<evidence type="ECO:0000313" key="2">
    <source>
        <dbReference type="Proteomes" id="UP001159363"/>
    </source>
</evidence>
<comment type="caution">
    <text evidence="1">The sequence shown here is derived from an EMBL/GenBank/DDBJ whole genome shotgun (WGS) entry which is preliminary data.</text>
</comment>
<proteinExistence type="predicted"/>
<organism evidence="1 2">
    <name type="scientific">Dryococelus australis</name>
    <dbReference type="NCBI Taxonomy" id="614101"/>
    <lineage>
        <taxon>Eukaryota</taxon>
        <taxon>Metazoa</taxon>
        <taxon>Ecdysozoa</taxon>
        <taxon>Arthropoda</taxon>
        <taxon>Hexapoda</taxon>
        <taxon>Insecta</taxon>
        <taxon>Pterygota</taxon>
        <taxon>Neoptera</taxon>
        <taxon>Polyneoptera</taxon>
        <taxon>Phasmatodea</taxon>
        <taxon>Verophasmatodea</taxon>
        <taxon>Anareolatae</taxon>
        <taxon>Phasmatidae</taxon>
        <taxon>Eurycanthinae</taxon>
        <taxon>Dryococelus</taxon>
    </lineage>
</organism>
<dbReference type="EMBL" id="JARBHB010000001">
    <property type="protein sequence ID" value="KAJ8897636.1"/>
    <property type="molecule type" value="Genomic_DNA"/>
</dbReference>
<gene>
    <name evidence="1" type="ORF">PR048_002985</name>
</gene>